<comment type="similarity">
    <text evidence="7">Belongs to the DNA polymerase HolA subunit family.</text>
</comment>
<gene>
    <name evidence="12" type="ORF">NSCAC_1516</name>
</gene>
<name>A0A7G1QBD7_9GAMM</name>
<dbReference type="Pfam" id="PF14840">
    <property type="entry name" value="DNA_pol3_delt_C"/>
    <property type="match status" value="1"/>
</dbReference>
<keyword evidence="6" id="KW-0239">DNA-directed DNA polymerase</keyword>
<accession>A0A7G1QBD7</accession>
<evidence type="ECO:0000256" key="3">
    <source>
        <dbReference type="ARBA" id="ARBA00022679"/>
    </source>
</evidence>
<dbReference type="RefSeq" id="WP_197744179.1">
    <property type="nucleotide sequence ID" value="NZ_LR778175.1"/>
</dbReference>
<dbReference type="InterPro" id="IPR010372">
    <property type="entry name" value="DNA_pol3_delta_N"/>
</dbReference>
<keyword evidence="13" id="KW-1185">Reference proteome</keyword>
<keyword evidence="4 12" id="KW-0548">Nucleotidyltransferase</keyword>
<organism evidence="12 13">
    <name type="scientific">Candidatus Nitrosacidococcus tergens</name>
    <dbReference type="NCBI Taxonomy" id="553981"/>
    <lineage>
        <taxon>Bacteria</taxon>
        <taxon>Pseudomonadati</taxon>
        <taxon>Pseudomonadota</taxon>
        <taxon>Gammaproteobacteria</taxon>
        <taxon>Chromatiales</taxon>
        <taxon>Chromatiaceae</taxon>
        <taxon>Candidatus Nitrosacidococcus</taxon>
    </lineage>
</organism>
<sequence length="356" mass="40526">MKIKLGQLTTHLKKGLVPIYFVLGEELLLIEEAATTIRDYGKIKGFSERTITYIEHNSDWNQLSQTLESFSLFTTHRLIELRISGTSINQQGVKLLQTYSKNTHPDILLLIIGQNLGNTIQKNKWFLEFERLSTIVQIPKIDAHLLPQWIEQRMNAKGLYPTSEAVQMLSFLFEGNLLACAQEIERLVLLYPKGRIDTQEIEKVVTNCARYHAFRLIHGTLAGKIGEINPILEGLRAEGIDILVILGAFAWELRRLARISQAINYQGISLEQALEAEKVWVQQKLLVKQALNRHSLHSWLMFLQQLSRIDLMVKGAVLGNIWDELLQLCLAIAGTQLFPYQNQSLIFPGAPHKAIN</sequence>
<dbReference type="EC" id="2.7.7.7" evidence="1 9"/>
<dbReference type="InterPro" id="IPR008921">
    <property type="entry name" value="DNA_pol3_clamp-load_cplx_C"/>
</dbReference>
<dbReference type="Gene3D" id="1.20.272.10">
    <property type="match status" value="1"/>
</dbReference>
<dbReference type="SUPFAM" id="SSF48019">
    <property type="entry name" value="post-AAA+ oligomerization domain-like"/>
    <property type="match status" value="1"/>
</dbReference>
<dbReference type="GO" id="GO:0003887">
    <property type="term" value="F:DNA-directed DNA polymerase activity"/>
    <property type="evidence" value="ECO:0007669"/>
    <property type="project" value="UniProtKB-UniRule"/>
</dbReference>
<evidence type="ECO:0000313" key="13">
    <source>
        <dbReference type="Proteomes" id="UP000516072"/>
    </source>
</evidence>
<dbReference type="InterPro" id="IPR032780">
    <property type="entry name" value="DNA_pol3_delt_C"/>
</dbReference>
<dbReference type="EMBL" id="LR778175">
    <property type="protein sequence ID" value="CAB1277128.1"/>
    <property type="molecule type" value="Genomic_DNA"/>
</dbReference>
<evidence type="ECO:0000256" key="8">
    <source>
        <dbReference type="ARBA" id="ARBA00049244"/>
    </source>
</evidence>
<evidence type="ECO:0000259" key="10">
    <source>
        <dbReference type="Pfam" id="PF06144"/>
    </source>
</evidence>
<reference evidence="12 13" key="1">
    <citation type="submission" date="2020-03" db="EMBL/GenBank/DDBJ databases">
        <authorList>
            <person name="Picone N."/>
        </authorList>
    </citation>
    <scope>NUCLEOTIDE SEQUENCE [LARGE SCALE GENOMIC DNA]</scope>
    <source>
        <strain evidence="12">NSCAC1</strain>
    </source>
</reference>
<dbReference type="AlphaFoldDB" id="A0A7G1QBD7"/>
<evidence type="ECO:0000256" key="2">
    <source>
        <dbReference type="ARBA" id="ARBA00017703"/>
    </source>
</evidence>
<evidence type="ECO:0000256" key="1">
    <source>
        <dbReference type="ARBA" id="ARBA00012417"/>
    </source>
</evidence>
<dbReference type="KEGG" id="ntg:NSCAC_1516"/>
<evidence type="ECO:0000256" key="5">
    <source>
        <dbReference type="ARBA" id="ARBA00022705"/>
    </source>
</evidence>
<dbReference type="GO" id="GO:0009360">
    <property type="term" value="C:DNA polymerase III complex"/>
    <property type="evidence" value="ECO:0007669"/>
    <property type="project" value="UniProtKB-UniRule"/>
</dbReference>
<evidence type="ECO:0000259" key="11">
    <source>
        <dbReference type="Pfam" id="PF14840"/>
    </source>
</evidence>
<proteinExistence type="inferred from homology"/>
<keyword evidence="3 12" id="KW-0808">Transferase</keyword>
<dbReference type="Gene3D" id="1.10.8.60">
    <property type="match status" value="1"/>
</dbReference>
<keyword evidence="5" id="KW-0235">DNA replication</keyword>
<dbReference type="InterPro" id="IPR005790">
    <property type="entry name" value="DNA_polIII_delta"/>
</dbReference>
<dbReference type="Proteomes" id="UP000516072">
    <property type="component" value="Chromosome"/>
</dbReference>
<evidence type="ECO:0000256" key="4">
    <source>
        <dbReference type="ARBA" id="ARBA00022695"/>
    </source>
</evidence>
<dbReference type="Gene3D" id="3.40.50.300">
    <property type="entry name" value="P-loop containing nucleotide triphosphate hydrolases"/>
    <property type="match status" value="1"/>
</dbReference>
<dbReference type="GO" id="GO:0003677">
    <property type="term" value="F:DNA binding"/>
    <property type="evidence" value="ECO:0007669"/>
    <property type="project" value="InterPro"/>
</dbReference>
<evidence type="ECO:0000256" key="7">
    <source>
        <dbReference type="ARBA" id="ARBA00034754"/>
    </source>
</evidence>
<dbReference type="GO" id="GO:0006261">
    <property type="term" value="P:DNA-templated DNA replication"/>
    <property type="evidence" value="ECO:0007669"/>
    <property type="project" value="TreeGrafter"/>
</dbReference>
<comment type="catalytic activity">
    <reaction evidence="8">
        <text>DNA(n) + a 2'-deoxyribonucleoside 5'-triphosphate = DNA(n+1) + diphosphate</text>
        <dbReference type="Rhea" id="RHEA:22508"/>
        <dbReference type="Rhea" id="RHEA-COMP:17339"/>
        <dbReference type="Rhea" id="RHEA-COMP:17340"/>
        <dbReference type="ChEBI" id="CHEBI:33019"/>
        <dbReference type="ChEBI" id="CHEBI:61560"/>
        <dbReference type="ChEBI" id="CHEBI:173112"/>
        <dbReference type="EC" id="2.7.7.7"/>
    </reaction>
</comment>
<feature type="domain" description="DNA polymerase III delta N-terminal" evidence="10">
    <location>
        <begin position="20"/>
        <end position="137"/>
    </location>
</feature>
<feature type="domain" description="DNA polymerase III subunit delta C-terminal" evidence="11">
    <location>
        <begin position="214"/>
        <end position="335"/>
    </location>
</feature>
<evidence type="ECO:0000313" key="12">
    <source>
        <dbReference type="EMBL" id="CAB1277128.1"/>
    </source>
</evidence>
<dbReference type="Pfam" id="PF06144">
    <property type="entry name" value="DNA_pol3_delta"/>
    <property type="match status" value="1"/>
</dbReference>
<dbReference type="CDD" id="cd18138">
    <property type="entry name" value="HLD_clamp_pol_III_delta"/>
    <property type="match status" value="1"/>
</dbReference>
<dbReference type="SUPFAM" id="SSF52540">
    <property type="entry name" value="P-loop containing nucleoside triphosphate hydrolases"/>
    <property type="match status" value="1"/>
</dbReference>
<dbReference type="NCBIfam" id="TIGR01128">
    <property type="entry name" value="holA"/>
    <property type="match status" value="1"/>
</dbReference>
<evidence type="ECO:0000256" key="6">
    <source>
        <dbReference type="ARBA" id="ARBA00022932"/>
    </source>
</evidence>
<dbReference type="PANTHER" id="PTHR34388">
    <property type="entry name" value="DNA POLYMERASE III SUBUNIT DELTA"/>
    <property type="match status" value="1"/>
</dbReference>
<evidence type="ECO:0000256" key="9">
    <source>
        <dbReference type="NCBIfam" id="TIGR01128"/>
    </source>
</evidence>
<dbReference type="PANTHER" id="PTHR34388:SF1">
    <property type="entry name" value="DNA POLYMERASE III SUBUNIT DELTA"/>
    <property type="match status" value="1"/>
</dbReference>
<dbReference type="InterPro" id="IPR027417">
    <property type="entry name" value="P-loop_NTPase"/>
</dbReference>
<protein>
    <recommendedName>
        <fullName evidence="2 9">DNA polymerase III subunit delta</fullName>
        <ecNumber evidence="1 9">2.7.7.7</ecNumber>
    </recommendedName>
</protein>